<gene>
    <name evidence="1" type="ORF">DPMN_073648</name>
</gene>
<evidence type="ECO:0000313" key="2">
    <source>
        <dbReference type="Proteomes" id="UP000828390"/>
    </source>
</evidence>
<dbReference type="Proteomes" id="UP000828390">
    <property type="component" value="Unassembled WGS sequence"/>
</dbReference>
<sequence>MNLSTPCWPTTVSTLGCLPSSHCWCTPLEGYMAKVLLKELYEEILLEKPIPARRTWPQINGSRLTGVTQATRSITYSLVAACSSPPTRANLSPRPPLMHIRGLVSRWWQCWTALLMTPTYNSTPAPAISSRPRISVST</sequence>
<evidence type="ECO:0000313" key="1">
    <source>
        <dbReference type="EMBL" id="KAH3713847.1"/>
    </source>
</evidence>
<protein>
    <submittedName>
        <fullName evidence="1">Uncharacterized protein</fullName>
    </submittedName>
</protein>
<proteinExistence type="predicted"/>
<accession>A0A9D4HDK8</accession>
<organism evidence="1 2">
    <name type="scientific">Dreissena polymorpha</name>
    <name type="common">Zebra mussel</name>
    <name type="synonym">Mytilus polymorpha</name>
    <dbReference type="NCBI Taxonomy" id="45954"/>
    <lineage>
        <taxon>Eukaryota</taxon>
        <taxon>Metazoa</taxon>
        <taxon>Spiralia</taxon>
        <taxon>Lophotrochozoa</taxon>
        <taxon>Mollusca</taxon>
        <taxon>Bivalvia</taxon>
        <taxon>Autobranchia</taxon>
        <taxon>Heteroconchia</taxon>
        <taxon>Euheterodonta</taxon>
        <taxon>Imparidentia</taxon>
        <taxon>Neoheterodontei</taxon>
        <taxon>Myida</taxon>
        <taxon>Dreissenoidea</taxon>
        <taxon>Dreissenidae</taxon>
        <taxon>Dreissena</taxon>
    </lineage>
</organism>
<reference evidence="1" key="2">
    <citation type="submission" date="2020-11" db="EMBL/GenBank/DDBJ databases">
        <authorList>
            <person name="McCartney M.A."/>
            <person name="Auch B."/>
            <person name="Kono T."/>
            <person name="Mallez S."/>
            <person name="Becker A."/>
            <person name="Gohl D.M."/>
            <person name="Silverstein K.A.T."/>
            <person name="Koren S."/>
            <person name="Bechman K.B."/>
            <person name="Herman A."/>
            <person name="Abrahante J.E."/>
            <person name="Garbe J."/>
        </authorList>
    </citation>
    <scope>NUCLEOTIDE SEQUENCE</scope>
    <source>
        <strain evidence="1">Duluth1</strain>
        <tissue evidence="1">Whole animal</tissue>
    </source>
</reference>
<comment type="caution">
    <text evidence="1">The sequence shown here is derived from an EMBL/GenBank/DDBJ whole genome shotgun (WGS) entry which is preliminary data.</text>
</comment>
<keyword evidence="2" id="KW-1185">Reference proteome</keyword>
<name>A0A9D4HDK8_DREPO</name>
<dbReference type="AlphaFoldDB" id="A0A9D4HDK8"/>
<reference evidence="1" key="1">
    <citation type="journal article" date="2019" name="bioRxiv">
        <title>The Genome of the Zebra Mussel, Dreissena polymorpha: A Resource for Invasive Species Research.</title>
        <authorList>
            <person name="McCartney M.A."/>
            <person name="Auch B."/>
            <person name="Kono T."/>
            <person name="Mallez S."/>
            <person name="Zhang Y."/>
            <person name="Obille A."/>
            <person name="Becker A."/>
            <person name="Abrahante J.E."/>
            <person name="Garbe J."/>
            <person name="Badalamenti J.P."/>
            <person name="Herman A."/>
            <person name="Mangelson H."/>
            <person name="Liachko I."/>
            <person name="Sullivan S."/>
            <person name="Sone E.D."/>
            <person name="Koren S."/>
            <person name="Silverstein K.A.T."/>
            <person name="Beckman K.B."/>
            <person name="Gohl D.M."/>
        </authorList>
    </citation>
    <scope>NUCLEOTIDE SEQUENCE</scope>
    <source>
        <strain evidence="1">Duluth1</strain>
        <tissue evidence="1">Whole animal</tissue>
    </source>
</reference>
<dbReference type="EMBL" id="JAIWYP010000014">
    <property type="protein sequence ID" value="KAH3713847.1"/>
    <property type="molecule type" value="Genomic_DNA"/>
</dbReference>